<dbReference type="PANTHER" id="PTHR12609">
    <property type="entry name" value="MICROTUBULE ASSOCIATED PROTEIN XMAP215"/>
    <property type="match status" value="1"/>
</dbReference>
<dbReference type="Gene3D" id="1.25.10.10">
    <property type="entry name" value="Leucine-rich Repeat Variant"/>
    <property type="match status" value="1"/>
</dbReference>
<dbReference type="Proteomes" id="UP000008144">
    <property type="component" value="Unassembled WGS sequence"/>
</dbReference>
<accession>F6WSQ4</accession>
<evidence type="ECO:0000256" key="6">
    <source>
        <dbReference type="PROSITE-ProRule" id="PRU00103"/>
    </source>
</evidence>
<feature type="repeat" description="HEAT" evidence="6">
    <location>
        <begin position="162"/>
        <end position="199"/>
    </location>
</feature>
<reference evidence="9" key="1">
    <citation type="journal article" date="2002" name="Science">
        <title>The draft genome of Ciona intestinalis: insights into chordate and vertebrate origins.</title>
        <authorList>
            <person name="Dehal P."/>
            <person name="Satou Y."/>
            <person name="Campbell R.K."/>
            <person name="Chapman J."/>
            <person name="Degnan B."/>
            <person name="De Tomaso A."/>
            <person name="Davidson B."/>
            <person name="Di Gregorio A."/>
            <person name="Gelpke M."/>
            <person name="Goodstein D.M."/>
            <person name="Harafuji N."/>
            <person name="Hastings K.E."/>
            <person name="Ho I."/>
            <person name="Hotta K."/>
            <person name="Huang W."/>
            <person name="Kawashima T."/>
            <person name="Lemaire P."/>
            <person name="Martinez D."/>
            <person name="Meinertzhagen I.A."/>
            <person name="Necula S."/>
            <person name="Nonaka M."/>
            <person name="Putnam N."/>
            <person name="Rash S."/>
            <person name="Saiga H."/>
            <person name="Satake M."/>
            <person name="Terry A."/>
            <person name="Yamada L."/>
            <person name="Wang H.G."/>
            <person name="Awazu S."/>
            <person name="Azumi K."/>
            <person name="Boore J."/>
            <person name="Branno M."/>
            <person name="Chin-Bow S."/>
            <person name="DeSantis R."/>
            <person name="Doyle S."/>
            <person name="Francino P."/>
            <person name="Keys D.N."/>
            <person name="Haga S."/>
            <person name="Hayashi H."/>
            <person name="Hino K."/>
            <person name="Imai K.S."/>
            <person name="Inaba K."/>
            <person name="Kano S."/>
            <person name="Kobayashi K."/>
            <person name="Kobayashi M."/>
            <person name="Lee B.I."/>
            <person name="Makabe K.W."/>
            <person name="Manohar C."/>
            <person name="Matassi G."/>
            <person name="Medina M."/>
            <person name="Mochizuki Y."/>
            <person name="Mount S."/>
            <person name="Morishita T."/>
            <person name="Miura S."/>
            <person name="Nakayama A."/>
            <person name="Nishizaka S."/>
            <person name="Nomoto H."/>
            <person name="Ohta F."/>
            <person name="Oishi K."/>
            <person name="Rigoutsos I."/>
            <person name="Sano M."/>
            <person name="Sasaki A."/>
            <person name="Sasakura Y."/>
            <person name="Shoguchi E."/>
            <person name="Shin-i T."/>
            <person name="Spagnuolo A."/>
            <person name="Stainier D."/>
            <person name="Suzuki M.M."/>
            <person name="Tassy O."/>
            <person name="Takatori N."/>
            <person name="Tokuoka M."/>
            <person name="Yagi K."/>
            <person name="Yoshizaki F."/>
            <person name="Wada S."/>
            <person name="Zhang C."/>
            <person name="Hyatt P.D."/>
            <person name="Larimer F."/>
            <person name="Detter C."/>
            <person name="Doggett N."/>
            <person name="Glavina T."/>
            <person name="Hawkins T."/>
            <person name="Richardson P."/>
            <person name="Lucas S."/>
            <person name="Kohara Y."/>
            <person name="Levine M."/>
            <person name="Satoh N."/>
            <person name="Rokhsar D.S."/>
        </authorList>
    </citation>
    <scope>NUCLEOTIDE SEQUENCE [LARGE SCALE GENOMIC DNA]</scope>
</reference>
<comment type="subcellular location">
    <subcellularLocation>
        <location evidence="1">Cytoplasm</location>
        <location evidence="1">Cytoskeleton</location>
    </subcellularLocation>
</comment>
<dbReference type="GO" id="GO:0046785">
    <property type="term" value="P:microtubule polymerization"/>
    <property type="evidence" value="ECO:0007669"/>
    <property type="project" value="InterPro"/>
</dbReference>
<dbReference type="InParanoid" id="F6WSQ4"/>
<dbReference type="InterPro" id="IPR016024">
    <property type="entry name" value="ARM-type_fold"/>
</dbReference>
<dbReference type="AlphaFoldDB" id="F6WSQ4"/>
<dbReference type="GeneTree" id="ENSGT00940000154817"/>
<reference evidence="8" key="2">
    <citation type="submission" date="2025-08" db="UniProtKB">
        <authorList>
            <consortium name="Ensembl"/>
        </authorList>
    </citation>
    <scope>IDENTIFICATION</scope>
</reference>
<evidence type="ECO:0000256" key="4">
    <source>
        <dbReference type="ARBA" id="ARBA00023212"/>
    </source>
</evidence>
<dbReference type="HOGENOM" id="CLU_084590_1_0_1"/>
<evidence type="ECO:0000256" key="3">
    <source>
        <dbReference type="ARBA" id="ARBA00022737"/>
    </source>
</evidence>
<protein>
    <recommendedName>
        <fullName evidence="7">TOG domain-containing protein</fullName>
    </recommendedName>
</protein>
<evidence type="ECO:0000313" key="9">
    <source>
        <dbReference type="Proteomes" id="UP000008144"/>
    </source>
</evidence>
<proteinExistence type="inferred from homology"/>
<reference evidence="8" key="3">
    <citation type="submission" date="2025-09" db="UniProtKB">
        <authorList>
            <consortium name="Ensembl"/>
        </authorList>
    </citation>
    <scope>IDENTIFICATION</scope>
</reference>
<dbReference type="InterPro" id="IPR045110">
    <property type="entry name" value="XMAP215"/>
</dbReference>
<dbReference type="GO" id="GO:0061863">
    <property type="term" value="F:microtubule plus end polymerase"/>
    <property type="evidence" value="ECO:0007669"/>
    <property type="project" value="InterPro"/>
</dbReference>
<dbReference type="Ensembl" id="ENSCINT00000004069.3">
    <property type="protein sequence ID" value="ENSCINP00000004069.3"/>
    <property type="gene ID" value="ENSCING00000002016.3"/>
</dbReference>
<dbReference type="GO" id="GO:0030951">
    <property type="term" value="P:establishment or maintenance of microtubule cytoskeleton polarity"/>
    <property type="evidence" value="ECO:0007669"/>
    <property type="project" value="InterPro"/>
</dbReference>
<dbReference type="STRING" id="7719.ENSCINP00000004069"/>
<dbReference type="SMART" id="SM01349">
    <property type="entry name" value="TOG"/>
    <property type="match status" value="1"/>
</dbReference>
<dbReference type="InterPro" id="IPR021133">
    <property type="entry name" value="HEAT_type_2"/>
</dbReference>
<evidence type="ECO:0000313" key="8">
    <source>
        <dbReference type="Ensembl" id="ENSCINP00000004069.3"/>
    </source>
</evidence>
<dbReference type="PROSITE" id="PS50077">
    <property type="entry name" value="HEAT_REPEAT"/>
    <property type="match status" value="1"/>
</dbReference>
<sequence length="201" mass="23009">MEQDEALLLVREQDMKKRMNGGQQFIEFLSLNSGDLLWTNVDKIVDALATYWVSSSNFKVALLGLDILSLLVERLQDDFQQYYHLIQIALTDRMGDQKDQVRDASITLLTNIMDVASSPQYVFERFSSAFTHKVWRVREGVCRLLVATINRFGARSLYLSKLLPHVCVLLGDPNAQVREAAVFTLVEIYRHVGEKVRQDIA</sequence>
<organism evidence="8 9">
    <name type="scientific">Ciona intestinalis</name>
    <name type="common">Transparent sea squirt</name>
    <name type="synonym">Ascidia intestinalis</name>
    <dbReference type="NCBI Taxonomy" id="7719"/>
    <lineage>
        <taxon>Eukaryota</taxon>
        <taxon>Metazoa</taxon>
        <taxon>Chordata</taxon>
        <taxon>Tunicata</taxon>
        <taxon>Ascidiacea</taxon>
        <taxon>Phlebobranchia</taxon>
        <taxon>Cionidae</taxon>
        <taxon>Ciona</taxon>
    </lineage>
</organism>
<dbReference type="InterPro" id="IPR034085">
    <property type="entry name" value="TOG"/>
</dbReference>
<name>F6WSQ4_CIOIN</name>
<dbReference type="GO" id="GO:0007051">
    <property type="term" value="P:spindle organization"/>
    <property type="evidence" value="ECO:0007669"/>
    <property type="project" value="InterPro"/>
</dbReference>
<evidence type="ECO:0000256" key="5">
    <source>
        <dbReference type="ARBA" id="ARBA00025722"/>
    </source>
</evidence>
<evidence type="ECO:0000256" key="2">
    <source>
        <dbReference type="ARBA" id="ARBA00022490"/>
    </source>
</evidence>
<dbReference type="OMA" id="IVIFWHL"/>
<dbReference type="InterPro" id="IPR048491">
    <property type="entry name" value="XMAP215_CLASP_TOG"/>
</dbReference>
<dbReference type="GO" id="GO:0005856">
    <property type="term" value="C:cytoskeleton"/>
    <property type="evidence" value="ECO:0007669"/>
    <property type="project" value="UniProtKB-SubCell"/>
</dbReference>
<comment type="similarity">
    <text evidence="5">Belongs to the TOG/XMAP215 family.</text>
</comment>
<keyword evidence="2" id="KW-0963">Cytoplasm</keyword>
<keyword evidence="4" id="KW-0206">Cytoskeleton</keyword>
<dbReference type="InterPro" id="IPR011989">
    <property type="entry name" value="ARM-like"/>
</dbReference>
<dbReference type="GO" id="GO:0051010">
    <property type="term" value="F:microtubule plus-end binding"/>
    <property type="evidence" value="ECO:0007669"/>
    <property type="project" value="InterPro"/>
</dbReference>
<keyword evidence="9" id="KW-1185">Reference proteome</keyword>
<keyword evidence="3" id="KW-0677">Repeat</keyword>
<dbReference type="Pfam" id="PF21041">
    <property type="entry name" value="XMAP215_CLASP_TOG"/>
    <property type="match status" value="1"/>
</dbReference>
<evidence type="ECO:0000256" key="1">
    <source>
        <dbReference type="ARBA" id="ARBA00004245"/>
    </source>
</evidence>
<feature type="domain" description="TOG" evidence="7">
    <location>
        <begin position="1"/>
        <end position="201"/>
    </location>
</feature>
<dbReference type="SUPFAM" id="SSF48371">
    <property type="entry name" value="ARM repeat"/>
    <property type="match status" value="1"/>
</dbReference>
<evidence type="ECO:0000259" key="7">
    <source>
        <dbReference type="SMART" id="SM01349"/>
    </source>
</evidence>